<comment type="caution">
    <text evidence="2">The sequence shown here is derived from an EMBL/GenBank/DDBJ whole genome shotgun (WGS) entry which is preliminary data.</text>
</comment>
<dbReference type="STRING" id="1193518.BN13_1250005"/>
<sequence length="113" mass="12754">MSSRRNASVRSLWLGTRPDPGTGGRTTREFGFRRRRPGHPRGRSATRETKGLRLFIGAHNHDPELELTDAKLSESGLQRSRRVFRVGAVGYHQQFDPHDSSIGHPSAGWEPRQ</sequence>
<feature type="region of interest" description="Disordered" evidence="1">
    <location>
        <begin position="1"/>
        <end position="50"/>
    </location>
</feature>
<feature type="region of interest" description="Disordered" evidence="1">
    <location>
        <begin position="93"/>
        <end position="113"/>
    </location>
</feature>
<evidence type="ECO:0000256" key="1">
    <source>
        <dbReference type="SAM" id="MobiDB-lite"/>
    </source>
</evidence>
<evidence type="ECO:0000313" key="3">
    <source>
        <dbReference type="Proteomes" id="UP000035720"/>
    </source>
</evidence>
<accession>A0A077M5I3</accession>
<feature type="compositionally biased region" description="Basic residues" evidence="1">
    <location>
        <begin position="33"/>
        <end position="44"/>
    </location>
</feature>
<proteinExistence type="predicted"/>
<name>A0A077M5I3_9MICO</name>
<protein>
    <submittedName>
        <fullName evidence="2">Uncharacterized protein</fullName>
    </submittedName>
</protein>
<dbReference type="AlphaFoldDB" id="A0A077M5I3"/>
<gene>
    <name evidence="2" type="ORF">BN13_1250005</name>
</gene>
<dbReference type="Proteomes" id="UP000035720">
    <property type="component" value="Unassembled WGS sequence"/>
</dbReference>
<reference evidence="2 3" key="1">
    <citation type="journal article" date="2013" name="ISME J.">
        <title>A metabolic model for members of the genus Tetrasphaera involved in enhanced biological phosphorus removal.</title>
        <authorList>
            <person name="Kristiansen R."/>
            <person name="Nguyen H.T.T."/>
            <person name="Saunders A.M."/>
            <person name="Nielsen J.L."/>
            <person name="Wimmer R."/>
            <person name="Le V.Q."/>
            <person name="McIlroy S.J."/>
            <person name="Petrovski S."/>
            <person name="Seviour R.J."/>
            <person name="Calteau A."/>
            <person name="Nielsen K.L."/>
            <person name="Nielsen P.H."/>
        </authorList>
    </citation>
    <scope>NUCLEOTIDE SEQUENCE [LARGE SCALE GENOMIC DNA]</scope>
    <source>
        <strain evidence="2 3">Ben 74</strain>
    </source>
</reference>
<organism evidence="2 3">
    <name type="scientific">Nostocoides jenkinsii Ben 74</name>
    <dbReference type="NCBI Taxonomy" id="1193518"/>
    <lineage>
        <taxon>Bacteria</taxon>
        <taxon>Bacillati</taxon>
        <taxon>Actinomycetota</taxon>
        <taxon>Actinomycetes</taxon>
        <taxon>Micrococcales</taxon>
        <taxon>Intrasporangiaceae</taxon>
        <taxon>Nostocoides</taxon>
    </lineage>
</organism>
<evidence type="ECO:0000313" key="2">
    <source>
        <dbReference type="EMBL" id="CCI51814.1"/>
    </source>
</evidence>
<keyword evidence="3" id="KW-1185">Reference proteome</keyword>
<dbReference type="EMBL" id="CAJC01000030">
    <property type="protein sequence ID" value="CCI51814.1"/>
    <property type="molecule type" value="Genomic_DNA"/>
</dbReference>